<dbReference type="Pfam" id="PF00917">
    <property type="entry name" value="MATH"/>
    <property type="match status" value="2"/>
</dbReference>
<evidence type="ECO:0000259" key="1">
    <source>
        <dbReference type="PROSITE" id="PS50144"/>
    </source>
</evidence>
<dbReference type="Gene3D" id="2.60.210.10">
    <property type="entry name" value="Apoptosis, Tumor Necrosis Factor Receptor Associated Protein 2, Chain A"/>
    <property type="match status" value="2"/>
</dbReference>
<dbReference type="UCSC" id="C16C4.12">
    <property type="organism name" value="c. elegans"/>
</dbReference>
<dbReference type="PIR" id="T31943">
    <property type="entry name" value="T31943"/>
</dbReference>
<dbReference type="PANTHER" id="PTHR46308">
    <property type="entry name" value="MATH (MEPRIN-ASSOCIATED TRAF HOMOLOGY) DOMAIN CONTAINING"/>
    <property type="match status" value="1"/>
</dbReference>
<protein>
    <submittedName>
        <fullName evidence="2">MATH domain-containing protein</fullName>
    </submittedName>
</protein>
<dbReference type="InterPro" id="IPR002083">
    <property type="entry name" value="MATH/TRAF_dom"/>
</dbReference>
<organism evidence="2 3">
    <name type="scientific">Caenorhabditis elegans</name>
    <dbReference type="NCBI Taxonomy" id="6239"/>
    <lineage>
        <taxon>Eukaryota</taxon>
        <taxon>Metazoa</taxon>
        <taxon>Ecdysozoa</taxon>
        <taxon>Nematoda</taxon>
        <taxon>Chromadorea</taxon>
        <taxon>Rhabditida</taxon>
        <taxon>Rhabditina</taxon>
        <taxon>Rhabditomorpha</taxon>
        <taxon>Rhabditoidea</taxon>
        <taxon>Rhabditidae</taxon>
        <taxon>Peloderinae</taxon>
        <taxon>Caenorhabditis</taxon>
    </lineage>
</organism>
<gene>
    <name evidence="2 4" type="primary">math-7</name>
    <name evidence="4" type="ORF">C16C4.12</name>
    <name evidence="2" type="ORF">CELE_C16C4.12</name>
</gene>
<dbReference type="eggNOG" id="KOG2177">
    <property type="taxonomic scope" value="Eukaryota"/>
</dbReference>
<proteinExistence type="predicted"/>
<dbReference type="PANTHER" id="PTHR46308:SF1">
    <property type="entry name" value="MATH DOMAIN-CONTAINING PROTEIN"/>
    <property type="match status" value="1"/>
</dbReference>
<dbReference type="KEGG" id="cel:CELE_C16C4.12"/>
<reference evidence="2 3" key="1">
    <citation type="journal article" date="1998" name="Science">
        <title>Genome sequence of the nematode C. elegans: a platform for investigating biology.</title>
        <authorList>
            <consortium name="The C. elegans sequencing consortium"/>
            <person name="Sulson J.E."/>
            <person name="Waterston R."/>
        </authorList>
    </citation>
    <scope>NUCLEOTIDE SEQUENCE [LARGE SCALE GENOMIC DNA]</scope>
    <source>
        <strain evidence="2 3">Bristol N2</strain>
    </source>
</reference>
<dbReference type="PROSITE" id="PS50144">
    <property type="entry name" value="MATH"/>
    <property type="match status" value="2"/>
</dbReference>
<dbReference type="WormBase" id="C16C4.12">
    <property type="protein sequence ID" value="CE08208"/>
    <property type="gene ID" value="WBGene00015836"/>
    <property type="gene designation" value="math-7"/>
</dbReference>
<dbReference type="RefSeq" id="NP_494110.1">
    <property type="nucleotide sequence ID" value="NM_061709.1"/>
</dbReference>
<accession>O16560</accession>
<evidence type="ECO:0000313" key="2">
    <source>
        <dbReference type="EMBL" id="CCD64674.1"/>
    </source>
</evidence>
<dbReference type="PaxDb" id="6239-C16C4.12"/>
<dbReference type="InParanoid" id="O16560"/>
<evidence type="ECO:0000313" key="3">
    <source>
        <dbReference type="Proteomes" id="UP000001940"/>
    </source>
</evidence>
<feature type="domain" description="MATH" evidence="1">
    <location>
        <begin position="4"/>
        <end position="115"/>
    </location>
</feature>
<dbReference type="PhylomeDB" id="O16560"/>
<dbReference type="FunCoup" id="O16560">
    <property type="interactions" value="17"/>
</dbReference>
<dbReference type="SUPFAM" id="SSF49599">
    <property type="entry name" value="TRAF domain-like"/>
    <property type="match status" value="2"/>
</dbReference>
<dbReference type="Proteomes" id="UP000001940">
    <property type="component" value="Chromosome II"/>
</dbReference>
<dbReference type="AGR" id="WB:WBGene00015836"/>
<dbReference type="CTD" id="182666"/>
<dbReference type="HOGENOM" id="CLU_086152_0_0_1"/>
<dbReference type="GeneID" id="182666"/>
<keyword evidence="3" id="KW-1185">Reference proteome</keyword>
<sequence>MPEQFQISETVRNISRFEDDEQYSTAIEERFWRIDFCRNDDYLGLYLKCEKEECEWSIEVEFTLKLVSQNGNCLMKSWKDTFEKTEALGFDKFVSWKDLESDYVVDDSVVVETHVRIVKETESPCIEYKNQKTFLLNHTVKNVSRIIDGSDYFTKIENRFNIPWQLKIQRRNGFFGIFLHCNKEMSNRSNWTIAVDFTLKLVSTNGQCLTSNMTSVFNEPDGYGLFKFIRWDDMEEKYLVNDSIGVEARVKIIKMTGCNDIEDLENKFYNCVIS</sequence>
<dbReference type="AlphaFoldDB" id="O16560"/>
<dbReference type="SMR" id="O16560"/>
<evidence type="ECO:0000313" key="4">
    <source>
        <dbReference type="WormBase" id="C16C4.12"/>
    </source>
</evidence>
<dbReference type="InterPro" id="IPR008974">
    <property type="entry name" value="TRAF-like"/>
</dbReference>
<dbReference type="EMBL" id="BX284602">
    <property type="protein sequence ID" value="CCD64674.1"/>
    <property type="molecule type" value="Genomic_DNA"/>
</dbReference>
<name>O16560_CAEEL</name>
<feature type="domain" description="MATH" evidence="1">
    <location>
        <begin position="133"/>
        <end position="250"/>
    </location>
</feature>
<dbReference type="CDD" id="cd00121">
    <property type="entry name" value="MATH"/>
    <property type="match status" value="2"/>
</dbReference>
<dbReference type="SMART" id="SM00061">
    <property type="entry name" value="MATH"/>
    <property type="match status" value="2"/>
</dbReference>